<evidence type="ECO:0000256" key="2">
    <source>
        <dbReference type="ARBA" id="ARBA00022649"/>
    </source>
</evidence>
<evidence type="ECO:0000256" key="3">
    <source>
        <dbReference type="ARBA" id="ARBA00022722"/>
    </source>
</evidence>
<gene>
    <name evidence="7" type="ORF">J0A68_10880</name>
</gene>
<keyword evidence="2" id="KW-1277">Toxin-antitoxin system</keyword>
<evidence type="ECO:0000313" key="8">
    <source>
        <dbReference type="Proteomes" id="UP000664317"/>
    </source>
</evidence>
<dbReference type="Proteomes" id="UP000664317">
    <property type="component" value="Unassembled WGS sequence"/>
</dbReference>
<dbReference type="NCBIfam" id="TIGR02385">
    <property type="entry name" value="RelE_StbE"/>
    <property type="match status" value="1"/>
</dbReference>
<accession>A0ABS3C2W7</accession>
<keyword evidence="3" id="KW-0540">Nuclease</keyword>
<evidence type="ECO:0000256" key="1">
    <source>
        <dbReference type="ARBA" id="ARBA00008172"/>
    </source>
</evidence>
<evidence type="ECO:0000313" key="7">
    <source>
        <dbReference type="EMBL" id="MBN7811462.1"/>
    </source>
</evidence>
<dbReference type="InterPro" id="IPR009614">
    <property type="entry name" value="YoeB_toxin"/>
</dbReference>
<keyword evidence="8" id="KW-1185">Reference proteome</keyword>
<dbReference type="Gene3D" id="3.30.2310.20">
    <property type="entry name" value="RelE-like"/>
    <property type="match status" value="1"/>
</dbReference>
<evidence type="ECO:0000256" key="6">
    <source>
        <dbReference type="ARBA" id="ARBA00030388"/>
    </source>
</evidence>
<dbReference type="EMBL" id="JAFKCT010000004">
    <property type="protein sequence ID" value="MBN7811462.1"/>
    <property type="molecule type" value="Genomic_DNA"/>
</dbReference>
<organism evidence="7 8">
    <name type="scientific">Algoriphagus oliviformis</name>
    <dbReference type="NCBI Taxonomy" id="2811231"/>
    <lineage>
        <taxon>Bacteria</taxon>
        <taxon>Pseudomonadati</taxon>
        <taxon>Bacteroidota</taxon>
        <taxon>Cytophagia</taxon>
        <taxon>Cytophagales</taxon>
        <taxon>Cyclobacteriaceae</taxon>
        <taxon>Algoriphagus</taxon>
    </lineage>
</organism>
<keyword evidence="4" id="KW-0255">Endonuclease</keyword>
<evidence type="ECO:0000256" key="4">
    <source>
        <dbReference type="ARBA" id="ARBA00022759"/>
    </source>
</evidence>
<proteinExistence type="inferred from homology"/>
<dbReference type="Pfam" id="PF06769">
    <property type="entry name" value="YoeB_toxin"/>
    <property type="match status" value="1"/>
</dbReference>
<dbReference type="InterPro" id="IPR035093">
    <property type="entry name" value="RelE/ParE_toxin_dom_sf"/>
</dbReference>
<protein>
    <recommendedName>
        <fullName evidence="6">Putative mRNA interferase YoeB</fullName>
    </recommendedName>
</protein>
<comment type="similarity">
    <text evidence="1">Belongs to the YoeB family.</text>
</comment>
<dbReference type="NCBIfam" id="TIGR02116">
    <property type="entry name" value="toxin_Txe_YoeB"/>
    <property type="match status" value="1"/>
</dbReference>
<dbReference type="PANTHER" id="PTHR38039:SF1">
    <property type="entry name" value="TOXIN YOEB"/>
    <property type="match status" value="1"/>
</dbReference>
<dbReference type="SUPFAM" id="SSF143011">
    <property type="entry name" value="RelE-like"/>
    <property type="match status" value="1"/>
</dbReference>
<keyword evidence="5" id="KW-0378">Hydrolase</keyword>
<reference evidence="7 8" key="1">
    <citation type="submission" date="2021-03" db="EMBL/GenBank/DDBJ databases">
        <title>novel species isolated from a fishpond in China.</title>
        <authorList>
            <person name="Lu H."/>
            <person name="Cai Z."/>
        </authorList>
    </citation>
    <scope>NUCLEOTIDE SEQUENCE [LARGE SCALE GENOMIC DNA]</scope>
    <source>
        <strain evidence="7 8">H41</strain>
    </source>
</reference>
<dbReference type="RefSeq" id="WP_206578245.1">
    <property type="nucleotide sequence ID" value="NZ_JAFKCT010000004.1"/>
</dbReference>
<sequence length="89" mass="10253">MRFQVLYHPDALKDIERLVKTGNKGLIKKLEQLIEELETHPETGTGKPERLKGNLSGLWSRRINQEHRLVYSIDGQKILVTVIAAYGHY</sequence>
<name>A0ABS3C2W7_9BACT</name>
<comment type="caution">
    <text evidence="7">The sequence shown here is derived from an EMBL/GenBank/DDBJ whole genome shotgun (WGS) entry which is preliminary data.</text>
</comment>
<dbReference type="PANTHER" id="PTHR38039">
    <property type="entry name" value="TOXIN YOEB"/>
    <property type="match status" value="1"/>
</dbReference>
<evidence type="ECO:0000256" key="5">
    <source>
        <dbReference type="ARBA" id="ARBA00022801"/>
    </source>
</evidence>
<dbReference type="InterPro" id="IPR007712">
    <property type="entry name" value="RelE/ParE_toxin"/>
</dbReference>